<dbReference type="Pfam" id="PF16548">
    <property type="entry name" value="FlgT_N"/>
    <property type="match status" value="1"/>
</dbReference>
<evidence type="ECO:0000259" key="2">
    <source>
        <dbReference type="Pfam" id="PF16539"/>
    </source>
</evidence>
<proteinExistence type="predicted"/>
<protein>
    <recommendedName>
        <fullName evidence="6">Flagellar assembly protein T N-terminal domain-containing protein</fullName>
    </recommendedName>
</protein>
<dbReference type="EMBL" id="MTSM01000009">
    <property type="protein sequence ID" value="OPX55491.1"/>
    <property type="molecule type" value="Genomic_DNA"/>
</dbReference>
<dbReference type="InterPro" id="IPR032370">
    <property type="entry name" value="FlgT_N"/>
</dbReference>
<dbReference type="STRING" id="64969.SAMN02745127_01732"/>
<sequence length="404" mass="44506">MFSHKLLRVLGIATLLNVSQAEAKWIEAIGQATIEHQDLVSARRVAIRDAVQQVTLQAGADISSYQQVTDGAITADNLRVSSNGKVQDINILKEEVKDGVLYLTIQADIVETKSCADAFSNGYQRSAAVTSFYLADPTSANFGGLYQIGQKLPADIARRLGSYQKIKVLDASNFQLYTNPATIPTSVTTLGTLTNAVSAATQLGVQYVISGVIRDLSMGRPDLLKTKSYAEQIKDRMQYQDKRFERRFQLDLYVHDGFSGSMVYNQRYDVSGNWTVPLTEKVGFGSSAFWASDYGNQVDKILEESIKDLHGSLGCQPFMAKVIRTEGKNIYIDAGADSGLRPGDTLNLYRSNTFYDANQTPYTELENVKIVLTLKKVQPFFSKGVVSTETDQLGIQQGDAVIAW</sequence>
<dbReference type="Pfam" id="PF16539">
    <property type="entry name" value="FlgT_M"/>
    <property type="match status" value="1"/>
</dbReference>
<evidence type="ECO:0000313" key="4">
    <source>
        <dbReference type="EMBL" id="OPX55491.1"/>
    </source>
</evidence>
<evidence type="ECO:0000259" key="3">
    <source>
        <dbReference type="Pfam" id="PF16548"/>
    </source>
</evidence>
<dbReference type="InterPro" id="IPR038180">
    <property type="entry name" value="FlgT_N_sf"/>
</dbReference>
<feature type="domain" description="Flagellar assembly protein T N-terminal" evidence="3">
    <location>
        <begin position="24"/>
        <end position="110"/>
    </location>
</feature>
<dbReference type="Gene3D" id="2.40.10.410">
    <property type="entry name" value="FlgT, C-terminal domain"/>
    <property type="match status" value="1"/>
</dbReference>
<dbReference type="AlphaFoldDB" id="A0A1V4T4F5"/>
<organism evidence="4 5">
    <name type="scientific">Oceanospirillum multiglobuliferum</name>
    <dbReference type="NCBI Taxonomy" id="64969"/>
    <lineage>
        <taxon>Bacteria</taxon>
        <taxon>Pseudomonadati</taxon>
        <taxon>Pseudomonadota</taxon>
        <taxon>Gammaproteobacteria</taxon>
        <taxon>Oceanospirillales</taxon>
        <taxon>Oceanospirillaceae</taxon>
        <taxon>Oceanospirillum</taxon>
    </lineage>
</organism>
<name>A0A1V4T4F5_9GAMM</name>
<accession>A0A1V4T4F5</accession>
<dbReference type="InterPro" id="IPR032386">
    <property type="entry name" value="FlgT_M"/>
</dbReference>
<dbReference type="Pfam" id="PF16538">
    <property type="entry name" value="FlgT_C"/>
    <property type="match status" value="1"/>
</dbReference>
<dbReference type="Proteomes" id="UP000191418">
    <property type="component" value="Unassembled WGS sequence"/>
</dbReference>
<dbReference type="InterPro" id="IPR038165">
    <property type="entry name" value="FlgT_C_sf"/>
</dbReference>
<evidence type="ECO:0000259" key="1">
    <source>
        <dbReference type="Pfam" id="PF16538"/>
    </source>
</evidence>
<feature type="domain" description="Flagellar assembly protein T C-terminal" evidence="1">
    <location>
        <begin position="327"/>
        <end position="402"/>
    </location>
</feature>
<feature type="domain" description="Flagellar assembly protein T middle" evidence="2">
    <location>
        <begin position="120"/>
        <end position="283"/>
    </location>
</feature>
<dbReference type="Gene3D" id="3.40.50.10610">
    <property type="entry name" value="ABC-type transport auxiliary lipoprotein component"/>
    <property type="match status" value="1"/>
</dbReference>
<evidence type="ECO:0000313" key="5">
    <source>
        <dbReference type="Proteomes" id="UP000191418"/>
    </source>
</evidence>
<dbReference type="Gene3D" id="3.30.1660.40">
    <property type="entry name" value="FlgT, N-terminal domain"/>
    <property type="match status" value="1"/>
</dbReference>
<dbReference type="InterPro" id="IPR032388">
    <property type="entry name" value="FlgT_C"/>
</dbReference>
<keyword evidence="5" id="KW-1185">Reference proteome</keyword>
<gene>
    <name evidence="4" type="ORF">BTE48_08880</name>
</gene>
<reference evidence="4 5" key="1">
    <citation type="submission" date="2017-01" db="EMBL/GenBank/DDBJ databases">
        <title>Genome Sequencing of a Marine Spirillum, Oceanospirillum multiglobuliferum ATCC 33336, from Japan.</title>
        <authorList>
            <person name="Carney J.G."/>
            <person name="Trachtenberg A.M."/>
            <person name="Rheaume B.A."/>
            <person name="Linnane J.D."/>
            <person name="Pitts N.L."/>
            <person name="Mykles D.L."/>
            <person name="Maclea K.S."/>
        </authorList>
    </citation>
    <scope>NUCLEOTIDE SEQUENCE [LARGE SCALE GENOMIC DNA]</scope>
    <source>
        <strain evidence="4 5">ATCC 33336</strain>
    </source>
</reference>
<comment type="caution">
    <text evidence="4">The sequence shown here is derived from an EMBL/GenBank/DDBJ whole genome shotgun (WGS) entry which is preliminary data.</text>
</comment>
<evidence type="ECO:0008006" key="6">
    <source>
        <dbReference type="Google" id="ProtNLM"/>
    </source>
</evidence>